<evidence type="ECO:0000313" key="2">
    <source>
        <dbReference type="EMBL" id="KKN91772.1"/>
    </source>
</evidence>
<name>A0A0F9UWD9_9ZZZZ</name>
<reference evidence="2" key="1">
    <citation type="journal article" date="2015" name="Nature">
        <title>Complex archaea that bridge the gap between prokaryotes and eukaryotes.</title>
        <authorList>
            <person name="Spang A."/>
            <person name="Saw J.H."/>
            <person name="Jorgensen S.L."/>
            <person name="Zaremba-Niedzwiedzka K."/>
            <person name="Martijn J."/>
            <person name="Lind A.E."/>
            <person name="van Eijk R."/>
            <person name="Schleper C."/>
            <person name="Guy L."/>
            <person name="Ettema T.J."/>
        </authorList>
    </citation>
    <scope>NUCLEOTIDE SEQUENCE</scope>
</reference>
<dbReference type="EMBL" id="LAZR01000100">
    <property type="protein sequence ID" value="KKN91772.1"/>
    <property type="molecule type" value="Genomic_DNA"/>
</dbReference>
<comment type="caution">
    <text evidence="2">The sequence shown here is derived from an EMBL/GenBank/DDBJ whole genome shotgun (WGS) entry which is preliminary data.</text>
</comment>
<protein>
    <submittedName>
        <fullName evidence="2">Uncharacterized protein</fullName>
    </submittedName>
</protein>
<keyword evidence="1" id="KW-0472">Membrane</keyword>
<keyword evidence="1" id="KW-0812">Transmembrane</keyword>
<keyword evidence="1" id="KW-1133">Transmembrane helix</keyword>
<feature type="transmembrane region" description="Helical" evidence="1">
    <location>
        <begin position="14"/>
        <end position="36"/>
    </location>
</feature>
<dbReference type="AlphaFoldDB" id="A0A0F9UWD9"/>
<gene>
    <name evidence="2" type="ORF">LCGC14_0214450</name>
</gene>
<organism evidence="2">
    <name type="scientific">marine sediment metagenome</name>
    <dbReference type="NCBI Taxonomy" id="412755"/>
    <lineage>
        <taxon>unclassified sequences</taxon>
        <taxon>metagenomes</taxon>
        <taxon>ecological metagenomes</taxon>
    </lineage>
</organism>
<proteinExistence type="predicted"/>
<sequence>MALPFFQQRKRQKYLNWIFIIAVLIGALWFGQNYLFKPLSSPPLTPKEKKVEINLEILEKPILQELQPFEEIPPFEGDIGRENPFLPY</sequence>
<accession>A0A0F9UWD9</accession>
<evidence type="ECO:0000256" key="1">
    <source>
        <dbReference type="SAM" id="Phobius"/>
    </source>
</evidence>